<evidence type="ECO:0000256" key="1">
    <source>
        <dbReference type="ARBA" id="ARBA00008416"/>
    </source>
</evidence>
<protein>
    <submittedName>
        <fullName evidence="4">Pirin</fullName>
    </submittedName>
</protein>
<feature type="domain" description="Pirin C-terminal" evidence="3">
    <location>
        <begin position="160"/>
        <end position="240"/>
    </location>
</feature>
<gene>
    <name evidence="4" type="ORF">MNBD_GAMMA17-1094</name>
</gene>
<dbReference type="InterPro" id="IPR011051">
    <property type="entry name" value="RmlC_Cupin_sf"/>
</dbReference>
<feature type="domain" description="Pirin N-terminal" evidence="2">
    <location>
        <begin position="20"/>
        <end position="111"/>
    </location>
</feature>
<dbReference type="InterPro" id="IPR012093">
    <property type="entry name" value="Pirin"/>
</dbReference>
<proteinExistence type="inferred from homology"/>
<dbReference type="PIRSF" id="PIRSF006232">
    <property type="entry name" value="Pirin"/>
    <property type="match status" value="1"/>
</dbReference>
<dbReference type="Pfam" id="PF05726">
    <property type="entry name" value="Pirin_C"/>
    <property type="match status" value="1"/>
</dbReference>
<dbReference type="AlphaFoldDB" id="A0A3B0ZWX6"/>
<evidence type="ECO:0000259" key="2">
    <source>
        <dbReference type="Pfam" id="PF02678"/>
    </source>
</evidence>
<dbReference type="InterPro" id="IPR008778">
    <property type="entry name" value="Pirin_C_dom"/>
</dbReference>
<dbReference type="SUPFAM" id="SSF51182">
    <property type="entry name" value="RmlC-like cupins"/>
    <property type="match status" value="1"/>
</dbReference>
<dbReference type="CDD" id="cd02909">
    <property type="entry name" value="cupin_pirin_N"/>
    <property type="match status" value="1"/>
</dbReference>
<dbReference type="Pfam" id="PF02678">
    <property type="entry name" value="Pirin"/>
    <property type="match status" value="1"/>
</dbReference>
<dbReference type="PANTHER" id="PTHR13903">
    <property type="entry name" value="PIRIN-RELATED"/>
    <property type="match status" value="1"/>
</dbReference>
<evidence type="ECO:0000259" key="3">
    <source>
        <dbReference type="Pfam" id="PF05726"/>
    </source>
</evidence>
<dbReference type="PANTHER" id="PTHR13903:SF8">
    <property type="entry name" value="PIRIN"/>
    <property type="match status" value="1"/>
</dbReference>
<reference evidence="4" key="1">
    <citation type="submission" date="2018-06" db="EMBL/GenBank/DDBJ databases">
        <authorList>
            <person name="Zhirakovskaya E."/>
        </authorList>
    </citation>
    <scope>NUCLEOTIDE SEQUENCE</scope>
</reference>
<name>A0A3B0ZWX6_9ZZZZ</name>
<accession>A0A3B0ZWX6</accession>
<dbReference type="EMBL" id="UOFQ01000033">
    <property type="protein sequence ID" value="VAW85964.1"/>
    <property type="molecule type" value="Genomic_DNA"/>
</dbReference>
<comment type="similarity">
    <text evidence="1">Belongs to the pirin family.</text>
</comment>
<evidence type="ECO:0000313" key="4">
    <source>
        <dbReference type="EMBL" id="VAW85964.1"/>
    </source>
</evidence>
<dbReference type="Gene3D" id="2.60.120.10">
    <property type="entry name" value="Jelly Rolls"/>
    <property type="match status" value="2"/>
</dbReference>
<dbReference type="CDD" id="cd02247">
    <property type="entry name" value="cupin_pirin_C"/>
    <property type="match status" value="1"/>
</dbReference>
<sequence length="241" mass="26681">MINQHRALEMKEGDGVNVKRLMPIAGFRNYDPFVLWDDFTITPGNGFPNHPHRGFEAITYLYSGSIKHTDNLGNSSTVTSGGAQRFTAGKGIVHSEMPNEESPTRGIQCWINLPGRLKQVEPEYQQVDAQEFSVHEKDGVKIKVLVGDDSPLKIKTAIRYLDIELSADSSHIEPVADGMRGFIYVADGDVTINQQPYRPGESAFFDDEDEVVIGAEQAARVMLAYGAPHGEPIIQYGPYVD</sequence>
<dbReference type="InterPro" id="IPR014710">
    <property type="entry name" value="RmlC-like_jellyroll"/>
</dbReference>
<dbReference type="InterPro" id="IPR003829">
    <property type="entry name" value="Pirin_N_dom"/>
</dbReference>
<organism evidence="4">
    <name type="scientific">hydrothermal vent metagenome</name>
    <dbReference type="NCBI Taxonomy" id="652676"/>
    <lineage>
        <taxon>unclassified sequences</taxon>
        <taxon>metagenomes</taxon>
        <taxon>ecological metagenomes</taxon>
    </lineage>
</organism>